<dbReference type="SUPFAM" id="SSF50475">
    <property type="entry name" value="FMN-binding split barrel"/>
    <property type="match status" value="1"/>
</dbReference>
<name>A0ABU8LSK9_9MICO</name>
<protein>
    <submittedName>
        <fullName evidence="1">Pyridoxamine 5'-phosphate oxidase family protein</fullName>
    </submittedName>
</protein>
<organism evidence="1 2">
    <name type="scientific">Microbacterium marmarense</name>
    <dbReference type="NCBI Taxonomy" id="3122051"/>
    <lineage>
        <taxon>Bacteria</taxon>
        <taxon>Bacillati</taxon>
        <taxon>Actinomycetota</taxon>
        <taxon>Actinomycetes</taxon>
        <taxon>Micrococcales</taxon>
        <taxon>Microbacteriaceae</taxon>
        <taxon>Microbacterium</taxon>
    </lineage>
</organism>
<accession>A0ABU8LSK9</accession>
<dbReference type="InterPro" id="IPR012349">
    <property type="entry name" value="Split_barrel_FMN-bd"/>
</dbReference>
<proteinExistence type="predicted"/>
<gene>
    <name evidence="1" type="ORF">WDU96_06510</name>
</gene>
<dbReference type="RefSeq" id="WP_337337697.1">
    <property type="nucleotide sequence ID" value="NZ_JBBDGL010000002.1"/>
</dbReference>
<keyword evidence="2" id="KW-1185">Reference proteome</keyword>
<sequence length="146" mass="16308">MDSAIENVVEKLSAATCWELLGRAQLGRLALAVHGEIDIFPVNFVVHEGSLLFRTAPGTKLFELTVNPRVAFEVDEFDDGVAASVVVKGEAERVEAQDEVDEADALELKPWIPTLKYRWVRITPTSLSGRRFVRAPEPDRYEVIDD</sequence>
<dbReference type="Pfam" id="PF12900">
    <property type="entry name" value="Pyridox_ox_2"/>
    <property type="match status" value="1"/>
</dbReference>
<dbReference type="InterPro" id="IPR024747">
    <property type="entry name" value="Pyridox_Oxase-rel"/>
</dbReference>
<dbReference type="EMBL" id="JBBDGL010000002">
    <property type="protein sequence ID" value="MEJ1155249.1"/>
    <property type="molecule type" value="Genomic_DNA"/>
</dbReference>
<dbReference type="Gene3D" id="2.30.110.10">
    <property type="entry name" value="Electron Transport, Fmn-binding Protein, Chain A"/>
    <property type="match status" value="1"/>
</dbReference>
<comment type="caution">
    <text evidence="1">The sequence shown here is derived from an EMBL/GenBank/DDBJ whole genome shotgun (WGS) entry which is preliminary data.</text>
</comment>
<evidence type="ECO:0000313" key="1">
    <source>
        <dbReference type="EMBL" id="MEJ1155249.1"/>
    </source>
</evidence>
<dbReference type="Proteomes" id="UP001368654">
    <property type="component" value="Unassembled WGS sequence"/>
</dbReference>
<reference evidence="1 2" key="1">
    <citation type="submission" date="2024-02" db="EMBL/GenBank/DDBJ databases">
        <authorList>
            <person name="Saticioglu I.B."/>
        </authorList>
    </citation>
    <scope>NUCLEOTIDE SEQUENCE [LARGE SCALE GENOMIC DNA]</scope>
    <source>
        <strain evidence="1 2">Mu-86</strain>
    </source>
</reference>
<evidence type="ECO:0000313" key="2">
    <source>
        <dbReference type="Proteomes" id="UP001368654"/>
    </source>
</evidence>